<dbReference type="OrthoDB" id="276515at2759"/>
<keyword evidence="2" id="KW-0378">Hydrolase</keyword>
<reference evidence="5" key="1">
    <citation type="submission" date="2020-11" db="EMBL/GenBank/DDBJ databases">
        <authorList>
            <person name="Tran Van P."/>
        </authorList>
    </citation>
    <scope>NUCLEOTIDE SEQUENCE</scope>
</reference>
<keyword evidence="6" id="KW-1185">Reference proteome</keyword>
<feature type="non-terminal residue" evidence="5">
    <location>
        <position position="1"/>
    </location>
</feature>
<proteinExistence type="inferred from homology"/>
<sequence length="380" mass="44331">MLSPSLYSVCNRKQLFLEQEIKNSFANNNKRKSLVLQLIRDGNTHSLINAMKSTEQLEYKKVIKEDSDDSEEIVRFCKTKLKDEPNLISRRMIRLGNSCESNGIRIMSWNICSEALAIHYDRFDTIDAEDLYWSKRRWKLVAEVLSYSPIDIICMQEVDCFDYLMEILSRLGYGGIFVPKPDSPCNYMENNCGPDGCAIFWKLNRLDLIKYSKRILRVYKYQTNQVVLCATFRHRESDRELCVATTHLKARRGPILSAFRYEQGKDLMKYLVKKAKNIPLVLSGDFNAEPNELVYKTISSRMVSAYKEGLKEEPSFTTWTKRESEKEMKRTLDYIFFTKTHFKVSSVLSLESQHLTKPIPNLNYPSDHLSLVTHLNFIDK</sequence>
<dbReference type="Pfam" id="PF03372">
    <property type="entry name" value="Exo_endo_phos"/>
    <property type="match status" value="1"/>
</dbReference>
<evidence type="ECO:0000256" key="1">
    <source>
        <dbReference type="ARBA" id="ARBA00010774"/>
    </source>
</evidence>
<dbReference type="SUPFAM" id="SSF56219">
    <property type="entry name" value="DNase I-like"/>
    <property type="match status" value="1"/>
</dbReference>
<dbReference type="PANTHER" id="PTHR12121:SF45">
    <property type="entry name" value="NOCTURNIN"/>
    <property type="match status" value="1"/>
</dbReference>
<evidence type="ECO:0000256" key="2">
    <source>
        <dbReference type="ARBA" id="ARBA00022801"/>
    </source>
</evidence>
<dbReference type="GO" id="GO:0000175">
    <property type="term" value="F:3'-5'-RNA exonuclease activity"/>
    <property type="evidence" value="ECO:0007669"/>
    <property type="project" value="TreeGrafter"/>
</dbReference>
<evidence type="ECO:0000313" key="6">
    <source>
        <dbReference type="Proteomes" id="UP000728032"/>
    </source>
</evidence>
<comment type="similarity">
    <text evidence="1">Belongs to the CCR4/nocturin family.</text>
</comment>
<organism evidence="5">
    <name type="scientific">Oppiella nova</name>
    <dbReference type="NCBI Taxonomy" id="334625"/>
    <lineage>
        <taxon>Eukaryota</taxon>
        <taxon>Metazoa</taxon>
        <taxon>Ecdysozoa</taxon>
        <taxon>Arthropoda</taxon>
        <taxon>Chelicerata</taxon>
        <taxon>Arachnida</taxon>
        <taxon>Acari</taxon>
        <taxon>Acariformes</taxon>
        <taxon>Sarcoptiformes</taxon>
        <taxon>Oribatida</taxon>
        <taxon>Brachypylina</taxon>
        <taxon>Oppioidea</taxon>
        <taxon>Oppiidae</taxon>
        <taxon>Oppiella</taxon>
    </lineage>
</organism>
<dbReference type="Gene3D" id="3.60.10.10">
    <property type="entry name" value="Endonuclease/exonuclease/phosphatase"/>
    <property type="match status" value="1"/>
</dbReference>
<protein>
    <recommendedName>
        <fullName evidence="3">Nocturnin</fullName>
    </recommendedName>
</protein>
<feature type="domain" description="Endonuclease/exonuclease/phosphatase" evidence="4">
    <location>
        <begin position="107"/>
        <end position="368"/>
    </location>
</feature>
<dbReference type="InterPro" id="IPR005135">
    <property type="entry name" value="Endo/exonuclease/phosphatase"/>
</dbReference>
<evidence type="ECO:0000313" key="5">
    <source>
        <dbReference type="EMBL" id="CAD7648616.1"/>
    </source>
</evidence>
<evidence type="ECO:0000259" key="4">
    <source>
        <dbReference type="Pfam" id="PF03372"/>
    </source>
</evidence>
<dbReference type="EMBL" id="OC918068">
    <property type="protein sequence ID" value="CAD7648616.1"/>
    <property type="molecule type" value="Genomic_DNA"/>
</dbReference>
<dbReference type="InterPro" id="IPR036691">
    <property type="entry name" value="Endo/exonu/phosph_ase_sf"/>
</dbReference>
<dbReference type="InterPro" id="IPR050410">
    <property type="entry name" value="CCR4/nocturin_mRNA_transcr"/>
</dbReference>
<accession>A0A7R9QK69</accession>
<name>A0A7R9QK69_9ACAR</name>
<dbReference type="GO" id="GO:0006139">
    <property type="term" value="P:nucleobase-containing compound metabolic process"/>
    <property type="evidence" value="ECO:0007669"/>
    <property type="project" value="UniProtKB-ARBA"/>
</dbReference>
<evidence type="ECO:0000256" key="3">
    <source>
        <dbReference type="ARBA" id="ARBA00023807"/>
    </source>
</evidence>
<dbReference type="PANTHER" id="PTHR12121">
    <property type="entry name" value="CARBON CATABOLITE REPRESSOR PROTEIN 4"/>
    <property type="match status" value="1"/>
</dbReference>
<gene>
    <name evidence="5" type="ORF">ONB1V03_LOCUS6850</name>
</gene>
<dbReference type="Proteomes" id="UP000728032">
    <property type="component" value="Unassembled WGS sequence"/>
</dbReference>
<dbReference type="EMBL" id="CAJPVJ010003243">
    <property type="protein sequence ID" value="CAG2167343.1"/>
    <property type="molecule type" value="Genomic_DNA"/>
</dbReference>
<dbReference type="AlphaFoldDB" id="A0A7R9QK69"/>